<gene>
    <name evidence="2" type="ORF">A1D18_05325</name>
</gene>
<reference evidence="2 3" key="1">
    <citation type="submission" date="2016-03" db="EMBL/GenBank/DDBJ databases">
        <title>Comparative genomics of Rickettsiella.</title>
        <authorList>
            <person name="Chandler C."/>
            <person name="Wang Y."/>
        </authorList>
    </citation>
    <scope>NUCLEOTIDE SEQUENCE [LARGE SCALE GENOMIC DNA]</scope>
    <source>
        <strain evidence="2 3">RCFS May 2013</strain>
    </source>
</reference>
<sequence>MELLIFITSTNYYSYIDIFFALEFFVCVAAQLEILMYLEYTPVTSFSRRLAKNSIAVTVFKQIFKILSNKNLLNQLMK</sequence>
<evidence type="ECO:0000256" key="1">
    <source>
        <dbReference type="SAM" id="Phobius"/>
    </source>
</evidence>
<keyword evidence="1" id="KW-0812">Transmembrane</keyword>
<dbReference type="STRING" id="1225476.A1D18_05325"/>
<protein>
    <submittedName>
        <fullName evidence="2">Uncharacterized protein</fullName>
    </submittedName>
</protein>
<keyword evidence="1" id="KW-1133">Transmembrane helix</keyword>
<feature type="transmembrane region" description="Helical" evidence="1">
    <location>
        <begin position="12"/>
        <end position="38"/>
    </location>
</feature>
<organism evidence="2 3">
    <name type="scientific">Candidatus Rickettsiella isopodorum</name>
    <dbReference type="NCBI Taxonomy" id="1225476"/>
    <lineage>
        <taxon>Bacteria</taxon>
        <taxon>Pseudomonadati</taxon>
        <taxon>Pseudomonadota</taxon>
        <taxon>Gammaproteobacteria</taxon>
        <taxon>Legionellales</taxon>
        <taxon>Coxiellaceae</taxon>
        <taxon>Rickettsiella</taxon>
    </lineage>
</organism>
<proteinExistence type="predicted"/>
<accession>A0A1J8NJN5</accession>
<dbReference type="AlphaFoldDB" id="A0A1J8NJN5"/>
<evidence type="ECO:0000313" key="2">
    <source>
        <dbReference type="EMBL" id="OIZ94270.1"/>
    </source>
</evidence>
<keyword evidence="1" id="KW-0472">Membrane</keyword>
<name>A0A1J8NJN5_9COXI</name>
<dbReference type="Proteomes" id="UP000183924">
    <property type="component" value="Unassembled WGS sequence"/>
</dbReference>
<comment type="caution">
    <text evidence="2">The sequence shown here is derived from an EMBL/GenBank/DDBJ whole genome shotgun (WGS) entry which is preliminary data.</text>
</comment>
<evidence type="ECO:0000313" key="3">
    <source>
        <dbReference type="Proteomes" id="UP000183924"/>
    </source>
</evidence>
<keyword evidence="3" id="KW-1185">Reference proteome</keyword>
<dbReference type="EMBL" id="LUKY01000033">
    <property type="protein sequence ID" value="OIZ94270.1"/>
    <property type="molecule type" value="Genomic_DNA"/>
</dbReference>